<feature type="domain" description="DDE Tnp4" evidence="3">
    <location>
        <begin position="2"/>
        <end position="47"/>
    </location>
</feature>
<gene>
    <name evidence="4" type="ORF">D8674_038477</name>
</gene>
<dbReference type="EMBL" id="SMOL01000714">
    <property type="protein sequence ID" value="KAB2600746.1"/>
    <property type="molecule type" value="Genomic_DNA"/>
</dbReference>
<accession>A0A5N5FCB4</accession>
<dbReference type="InterPro" id="IPR027806">
    <property type="entry name" value="HARBI1_dom"/>
</dbReference>
<proteinExistence type="predicted"/>
<protein>
    <recommendedName>
        <fullName evidence="3">DDE Tnp4 domain-containing protein</fullName>
    </recommendedName>
</protein>
<keyword evidence="5" id="KW-1185">Reference proteome</keyword>
<dbReference type="Pfam" id="PF13359">
    <property type="entry name" value="DDE_Tnp_4"/>
    <property type="match status" value="1"/>
</dbReference>
<evidence type="ECO:0000256" key="1">
    <source>
        <dbReference type="ARBA" id="ARBA00001968"/>
    </source>
</evidence>
<dbReference type="AlphaFoldDB" id="A0A5N5FCB4"/>
<evidence type="ECO:0000313" key="4">
    <source>
        <dbReference type="EMBL" id="KAB2600746.1"/>
    </source>
</evidence>
<reference evidence="4 5" key="1">
    <citation type="submission" date="2019-09" db="EMBL/GenBank/DDBJ databases">
        <authorList>
            <person name="Ou C."/>
        </authorList>
    </citation>
    <scope>NUCLEOTIDE SEQUENCE [LARGE SCALE GENOMIC DNA]</scope>
    <source>
        <strain evidence="4">S2</strain>
        <tissue evidence="4">Leaf</tissue>
    </source>
</reference>
<dbReference type="Proteomes" id="UP000327157">
    <property type="component" value="Unassembled WGS sequence"/>
</dbReference>
<evidence type="ECO:0000313" key="5">
    <source>
        <dbReference type="Proteomes" id="UP000327157"/>
    </source>
</evidence>
<dbReference type="OrthoDB" id="1699974at2759"/>
<name>A0A5N5FCB4_9ROSA</name>
<keyword evidence="2" id="KW-0479">Metal-binding</keyword>
<dbReference type="GO" id="GO:0046872">
    <property type="term" value="F:metal ion binding"/>
    <property type="evidence" value="ECO:0007669"/>
    <property type="project" value="UniProtKB-KW"/>
</dbReference>
<sequence>MKHSRARNVIERCFGLLKRRWAILRSPSHYPIKIQGRMITACSLLHNFIKMYMAADPEENARLAFDELPIGEDLPEVLAYIETVESSQIWTQWRDDLAREIYDEWRGMRA</sequence>
<evidence type="ECO:0000259" key="3">
    <source>
        <dbReference type="Pfam" id="PF13359"/>
    </source>
</evidence>
<reference evidence="4 5" key="2">
    <citation type="submission" date="2019-11" db="EMBL/GenBank/DDBJ databases">
        <title>A de novo genome assembly of a pear dwarfing rootstock.</title>
        <authorList>
            <person name="Wang F."/>
            <person name="Wang J."/>
            <person name="Li S."/>
            <person name="Zhang Y."/>
            <person name="Fang M."/>
            <person name="Ma L."/>
            <person name="Zhao Y."/>
            <person name="Jiang S."/>
        </authorList>
    </citation>
    <scope>NUCLEOTIDE SEQUENCE [LARGE SCALE GENOMIC DNA]</scope>
    <source>
        <strain evidence="4">S2</strain>
        <tissue evidence="4">Leaf</tissue>
    </source>
</reference>
<comment type="caution">
    <text evidence="4">The sequence shown here is derived from an EMBL/GenBank/DDBJ whole genome shotgun (WGS) entry which is preliminary data.</text>
</comment>
<organism evidence="4 5">
    <name type="scientific">Pyrus ussuriensis x Pyrus communis</name>
    <dbReference type="NCBI Taxonomy" id="2448454"/>
    <lineage>
        <taxon>Eukaryota</taxon>
        <taxon>Viridiplantae</taxon>
        <taxon>Streptophyta</taxon>
        <taxon>Embryophyta</taxon>
        <taxon>Tracheophyta</taxon>
        <taxon>Spermatophyta</taxon>
        <taxon>Magnoliopsida</taxon>
        <taxon>eudicotyledons</taxon>
        <taxon>Gunneridae</taxon>
        <taxon>Pentapetalae</taxon>
        <taxon>rosids</taxon>
        <taxon>fabids</taxon>
        <taxon>Rosales</taxon>
        <taxon>Rosaceae</taxon>
        <taxon>Amygdaloideae</taxon>
        <taxon>Maleae</taxon>
        <taxon>Pyrus</taxon>
    </lineage>
</organism>
<evidence type="ECO:0000256" key="2">
    <source>
        <dbReference type="ARBA" id="ARBA00022723"/>
    </source>
</evidence>
<comment type="cofactor">
    <cofactor evidence="1">
        <name>a divalent metal cation</name>
        <dbReference type="ChEBI" id="CHEBI:60240"/>
    </cofactor>
</comment>